<evidence type="ECO:0000256" key="1">
    <source>
        <dbReference type="SAM" id="MobiDB-lite"/>
    </source>
</evidence>
<dbReference type="InterPro" id="IPR023214">
    <property type="entry name" value="HAD_sf"/>
</dbReference>
<dbReference type="Gramene" id="PSS33445">
    <property type="protein sequence ID" value="PSS33445"/>
    <property type="gene ID" value="CEY00_Acc03832"/>
</dbReference>
<proteinExistence type="predicted"/>
<gene>
    <name evidence="2" type="ORF">CEY00_Acc03832</name>
</gene>
<sequence>MRFLTAFKGSPNRNRPPLSSFQPRPSWRFFSQAPIGSSLSLSLCNICMRDGIGAYRSSYGVAFDIDGVSLRGRVAIGGSPQALRRLYGDSGNLKIPFLFLTNGK</sequence>
<keyword evidence="3" id="KW-1185">Reference proteome</keyword>
<evidence type="ECO:0000313" key="3">
    <source>
        <dbReference type="Proteomes" id="UP000241394"/>
    </source>
</evidence>
<protein>
    <submittedName>
        <fullName evidence="2">Cat eye syndrome critical region protein</fullName>
    </submittedName>
</protein>
<dbReference type="STRING" id="1590841.A0A2R6RTW3"/>
<organism evidence="2 3">
    <name type="scientific">Actinidia chinensis var. chinensis</name>
    <name type="common">Chinese soft-hair kiwi</name>
    <dbReference type="NCBI Taxonomy" id="1590841"/>
    <lineage>
        <taxon>Eukaryota</taxon>
        <taxon>Viridiplantae</taxon>
        <taxon>Streptophyta</taxon>
        <taxon>Embryophyta</taxon>
        <taxon>Tracheophyta</taxon>
        <taxon>Spermatophyta</taxon>
        <taxon>Magnoliopsida</taxon>
        <taxon>eudicotyledons</taxon>
        <taxon>Gunneridae</taxon>
        <taxon>Pentapetalae</taxon>
        <taxon>asterids</taxon>
        <taxon>Ericales</taxon>
        <taxon>Actinidiaceae</taxon>
        <taxon>Actinidia</taxon>
    </lineage>
</organism>
<dbReference type="Gene3D" id="3.40.50.1000">
    <property type="entry name" value="HAD superfamily/HAD-like"/>
    <property type="match status" value="1"/>
</dbReference>
<accession>A0A2R6RTW3</accession>
<dbReference type="InParanoid" id="A0A2R6RTW3"/>
<dbReference type="AlphaFoldDB" id="A0A2R6RTW3"/>
<dbReference type="EMBL" id="NKQK01000003">
    <property type="protein sequence ID" value="PSS33445.1"/>
    <property type="molecule type" value="Genomic_DNA"/>
</dbReference>
<feature type="region of interest" description="Disordered" evidence="1">
    <location>
        <begin position="1"/>
        <end position="20"/>
    </location>
</feature>
<name>A0A2R6RTW3_ACTCC</name>
<comment type="caution">
    <text evidence="2">The sequence shown here is derived from an EMBL/GenBank/DDBJ whole genome shotgun (WGS) entry which is preliminary data.</text>
</comment>
<reference evidence="2 3" key="1">
    <citation type="submission" date="2017-07" db="EMBL/GenBank/DDBJ databases">
        <title>An improved, manually edited Actinidia chinensis var. chinensis (kiwifruit) genome highlights the challenges associated with draft genomes and gene prediction in plants.</title>
        <authorList>
            <person name="Pilkington S."/>
            <person name="Crowhurst R."/>
            <person name="Hilario E."/>
            <person name="Nardozza S."/>
            <person name="Fraser L."/>
            <person name="Peng Y."/>
            <person name="Gunaseelan K."/>
            <person name="Simpson R."/>
            <person name="Tahir J."/>
            <person name="Deroles S."/>
            <person name="Templeton K."/>
            <person name="Luo Z."/>
            <person name="Davy M."/>
            <person name="Cheng C."/>
            <person name="Mcneilage M."/>
            <person name="Scaglione D."/>
            <person name="Liu Y."/>
            <person name="Zhang Q."/>
            <person name="Datson P."/>
            <person name="De Silva N."/>
            <person name="Gardiner S."/>
            <person name="Bassett H."/>
            <person name="Chagne D."/>
            <person name="Mccallum J."/>
            <person name="Dzierzon H."/>
            <person name="Deng C."/>
            <person name="Wang Y.-Y."/>
            <person name="Barron N."/>
            <person name="Manako K."/>
            <person name="Bowen J."/>
            <person name="Foster T."/>
            <person name="Erridge Z."/>
            <person name="Tiffin H."/>
            <person name="Waite C."/>
            <person name="Davies K."/>
            <person name="Grierson E."/>
            <person name="Laing W."/>
            <person name="Kirk R."/>
            <person name="Chen X."/>
            <person name="Wood M."/>
            <person name="Montefiori M."/>
            <person name="Brummell D."/>
            <person name="Schwinn K."/>
            <person name="Catanach A."/>
            <person name="Fullerton C."/>
            <person name="Li D."/>
            <person name="Meiyalaghan S."/>
            <person name="Nieuwenhuizen N."/>
            <person name="Read N."/>
            <person name="Prakash R."/>
            <person name="Hunter D."/>
            <person name="Zhang H."/>
            <person name="Mckenzie M."/>
            <person name="Knabel M."/>
            <person name="Harris A."/>
            <person name="Allan A."/>
            <person name="Chen A."/>
            <person name="Janssen B."/>
            <person name="Plunkett B."/>
            <person name="Dwamena C."/>
            <person name="Voogd C."/>
            <person name="Leif D."/>
            <person name="Lafferty D."/>
            <person name="Souleyre E."/>
            <person name="Varkonyi-Gasic E."/>
            <person name="Gambi F."/>
            <person name="Hanley J."/>
            <person name="Yao J.-L."/>
            <person name="Cheung J."/>
            <person name="David K."/>
            <person name="Warren B."/>
            <person name="Marsh K."/>
            <person name="Snowden K."/>
            <person name="Lin-Wang K."/>
            <person name="Brian L."/>
            <person name="Martinez-Sanchez M."/>
            <person name="Wang M."/>
            <person name="Ileperuma N."/>
            <person name="Macnee N."/>
            <person name="Campin R."/>
            <person name="Mcatee P."/>
            <person name="Drummond R."/>
            <person name="Espley R."/>
            <person name="Ireland H."/>
            <person name="Wu R."/>
            <person name="Atkinson R."/>
            <person name="Karunairetnam S."/>
            <person name="Bulley S."/>
            <person name="Chunkath S."/>
            <person name="Hanley Z."/>
            <person name="Storey R."/>
            <person name="Thrimawithana A."/>
            <person name="Thomson S."/>
            <person name="David C."/>
            <person name="Testolin R."/>
        </authorList>
    </citation>
    <scope>NUCLEOTIDE SEQUENCE [LARGE SCALE GENOMIC DNA]</scope>
    <source>
        <strain evidence="3">cv. Red5</strain>
        <tissue evidence="2">Young leaf</tissue>
    </source>
</reference>
<dbReference type="OrthoDB" id="908741at2759"/>
<reference evidence="3" key="2">
    <citation type="journal article" date="2018" name="BMC Genomics">
        <title>A manually annotated Actinidia chinensis var. chinensis (kiwifruit) genome highlights the challenges associated with draft genomes and gene prediction in plants.</title>
        <authorList>
            <person name="Pilkington S.M."/>
            <person name="Crowhurst R."/>
            <person name="Hilario E."/>
            <person name="Nardozza S."/>
            <person name="Fraser L."/>
            <person name="Peng Y."/>
            <person name="Gunaseelan K."/>
            <person name="Simpson R."/>
            <person name="Tahir J."/>
            <person name="Deroles S.C."/>
            <person name="Templeton K."/>
            <person name="Luo Z."/>
            <person name="Davy M."/>
            <person name="Cheng C."/>
            <person name="McNeilage M."/>
            <person name="Scaglione D."/>
            <person name="Liu Y."/>
            <person name="Zhang Q."/>
            <person name="Datson P."/>
            <person name="De Silva N."/>
            <person name="Gardiner S.E."/>
            <person name="Bassett H."/>
            <person name="Chagne D."/>
            <person name="McCallum J."/>
            <person name="Dzierzon H."/>
            <person name="Deng C."/>
            <person name="Wang Y.Y."/>
            <person name="Barron L."/>
            <person name="Manako K."/>
            <person name="Bowen J."/>
            <person name="Foster T.M."/>
            <person name="Erridge Z.A."/>
            <person name="Tiffin H."/>
            <person name="Waite C.N."/>
            <person name="Davies K.M."/>
            <person name="Grierson E.P."/>
            <person name="Laing W.A."/>
            <person name="Kirk R."/>
            <person name="Chen X."/>
            <person name="Wood M."/>
            <person name="Montefiori M."/>
            <person name="Brummell D.A."/>
            <person name="Schwinn K.E."/>
            <person name="Catanach A."/>
            <person name="Fullerton C."/>
            <person name="Li D."/>
            <person name="Meiyalaghan S."/>
            <person name="Nieuwenhuizen N."/>
            <person name="Read N."/>
            <person name="Prakash R."/>
            <person name="Hunter D."/>
            <person name="Zhang H."/>
            <person name="McKenzie M."/>
            <person name="Knabel M."/>
            <person name="Harris A."/>
            <person name="Allan A.C."/>
            <person name="Gleave A."/>
            <person name="Chen A."/>
            <person name="Janssen B.J."/>
            <person name="Plunkett B."/>
            <person name="Ampomah-Dwamena C."/>
            <person name="Voogd C."/>
            <person name="Leif D."/>
            <person name="Lafferty D."/>
            <person name="Souleyre E.J.F."/>
            <person name="Varkonyi-Gasic E."/>
            <person name="Gambi F."/>
            <person name="Hanley J."/>
            <person name="Yao J.L."/>
            <person name="Cheung J."/>
            <person name="David K.M."/>
            <person name="Warren B."/>
            <person name="Marsh K."/>
            <person name="Snowden K.C."/>
            <person name="Lin-Wang K."/>
            <person name="Brian L."/>
            <person name="Martinez-Sanchez M."/>
            <person name="Wang M."/>
            <person name="Ileperuma N."/>
            <person name="Macnee N."/>
            <person name="Campin R."/>
            <person name="McAtee P."/>
            <person name="Drummond R.S.M."/>
            <person name="Espley R.V."/>
            <person name="Ireland H.S."/>
            <person name="Wu R."/>
            <person name="Atkinson R.G."/>
            <person name="Karunairetnam S."/>
            <person name="Bulley S."/>
            <person name="Chunkath S."/>
            <person name="Hanley Z."/>
            <person name="Storey R."/>
            <person name="Thrimawithana A.H."/>
            <person name="Thomson S."/>
            <person name="David C."/>
            <person name="Testolin R."/>
            <person name="Huang H."/>
            <person name="Hellens R.P."/>
            <person name="Schaffer R.J."/>
        </authorList>
    </citation>
    <scope>NUCLEOTIDE SEQUENCE [LARGE SCALE GENOMIC DNA]</scope>
    <source>
        <strain evidence="3">cv. Red5</strain>
    </source>
</reference>
<dbReference type="Proteomes" id="UP000241394">
    <property type="component" value="Chromosome LG3"/>
</dbReference>
<evidence type="ECO:0000313" key="2">
    <source>
        <dbReference type="EMBL" id="PSS33445.1"/>
    </source>
</evidence>
<feature type="compositionally biased region" description="Polar residues" evidence="1">
    <location>
        <begin position="11"/>
        <end position="20"/>
    </location>
</feature>